<dbReference type="Gene3D" id="3.30.1490.230">
    <property type="match status" value="1"/>
</dbReference>
<dbReference type="Proteomes" id="UP000297258">
    <property type="component" value="Unassembled WGS sequence"/>
</dbReference>
<evidence type="ECO:0000259" key="1">
    <source>
        <dbReference type="Pfam" id="PF12151"/>
    </source>
</evidence>
<dbReference type="OrthoDB" id="8457000at2"/>
<proteinExistence type="predicted"/>
<organism evidence="2 3">
    <name type="scientific">Massilia horti</name>
    <dbReference type="NCBI Taxonomy" id="2562153"/>
    <lineage>
        <taxon>Bacteria</taxon>
        <taxon>Pseudomonadati</taxon>
        <taxon>Pseudomonadota</taxon>
        <taxon>Betaproteobacteria</taxon>
        <taxon>Burkholderiales</taxon>
        <taxon>Oxalobacteraceae</taxon>
        <taxon>Telluria group</taxon>
        <taxon>Massilia</taxon>
    </lineage>
</organism>
<accession>A0A4Y9SUQ2</accession>
<sequence>MPASVFGYNAQWTGQWTTTVPGQMSVYCCAKNMPSTKL</sequence>
<keyword evidence="3" id="KW-1185">Reference proteome</keyword>
<feature type="domain" description="Mannan-binding protein" evidence="1">
    <location>
        <begin position="8"/>
        <end position="26"/>
    </location>
</feature>
<dbReference type="EMBL" id="SPUM01000132">
    <property type="protein sequence ID" value="TFW28944.1"/>
    <property type="molecule type" value="Genomic_DNA"/>
</dbReference>
<dbReference type="RefSeq" id="WP_135191444.1">
    <property type="nucleotide sequence ID" value="NZ_SPUM01000132.1"/>
</dbReference>
<dbReference type="AlphaFoldDB" id="A0A4Y9SUQ2"/>
<protein>
    <recommendedName>
        <fullName evidence="1">Mannan-binding protein domain-containing protein</fullName>
    </recommendedName>
</protein>
<dbReference type="InterPro" id="IPR021992">
    <property type="entry name" value="MVL"/>
</dbReference>
<reference evidence="2 3" key="1">
    <citation type="submission" date="2019-03" db="EMBL/GenBank/DDBJ databases">
        <title>Draft genome of Massilia hortus sp. nov., a novel bacterial species of the Oxalobacteraceae family.</title>
        <authorList>
            <person name="Peta V."/>
            <person name="Raths R."/>
            <person name="Bucking H."/>
        </authorList>
    </citation>
    <scope>NUCLEOTIDE SEQUENCE [LARGE SCALE GENOMIC DNA]</scope>
    <source>
        <strain evidence="2 3">ONC3</strain>
    </source>
</reference>
<evidence type="ECO:0000313" key="2">
    <source>
        <dbReference type="EMBL" id="TFW28944.1"/>
    </source>
</evidence>
<comment type="caution">
    <text evidence="2">The sequence shown here is derived from an EMBL/GenBank/DDBJ whole genome shotgun (WGS) entry which is preliminary data.</text>
</comment>
<evidence type="ECO:0000313" key="3">
    <source>
        <dbReference type="Proteomes" id="UP000297258"/>
    </source>
</evidence>
<name>A0A4Y9SUQ2_9BURK</name>
<dbReference type="Pfam" id="PF12151">
    <property type="entry name" value="MVL"/>
    <property type="match status" value="1"/>
</dbReference>
<dbReference type="InterPro" id="IPR053754">
    <property type="entry name" value="OligoMan_bind_ChitinaseAct_sf"/>
</dbReference>
<gene>
    <name evidence="2" type="ORF">E4O92_20150</name>
</gene>